<dbReference type="STRING" id="1177179.A11A3_07223"/>
<dbReference type="RefSeq" id="WP_008928625.1">
    <property type="nucleotide sequence ID" value="NZ_AMRJ01000008.1"/>
</dbReference>
<dbReference type="AlphaFoldDB" id="L0WG44"/>
<dbReference type="Pfam" id="PF11828">
    <property type="entry name" value="DUF3348"/>
    <property type="match status" value="1"/>
</dbReference>
<sequence>MHRTQTPDPTALPGGRLAQLLGELARTPSRGAPPCFAERLGRLFDLSDTITLDAARQHRSQTGTPQGDAAERLQEDLLRSRDTLLDGLHRAMARDSDGGQLPAPKLARPGSRPLFAPYQKFYQGQQRQFAAGVHGLRVRARRLLAAQSAELARLVELDTVFDHTLSDYSRRGFQRVPALLEKRYETLWQQHLKSDAPDDDIPAWLAPGGWLHQFYRDLQAVLVAELDARLEPVLGLYEALHNEVTDNP</sequence>
<evidence type="ECO:0000313" key="2">
    <source>
        <dbReference type="Proteomes" id="UP000010164"/>
    </source>
</evidence>
<name>L0WG44_9GAMM</name>
<accession>L0WG44</accession>
<protein>
    <recommendedName>
        <fullName evidence="3">DUF3348 domain-containing protein</fullName>
    </recommendedName>
</protein>
<proteinExistence type="predicted"/>
<dbReference type="Proteomes" id="UP000010164">
    <property type="component" value="Unassembled WGS sequence"/>
</dbReference>
<comment type="caution">
    <text evidence="1">The sequence shown here is derived from an EMBL/GenBank/DDBJ whole genome shotgun (WGS) entry which is preliminary data.</text>
</comment>
<evidence type="ECO:0008006" key="3">
    <source>
        <dbReference type="Google" id="ProtNLM"/>
    </source>
</evidence>
<dbReference type="InterPro" id="IPR021783">
    <property type="entry name" value="DUF3348"/>
</dbReference>
<keyword evidence="2" id="KW-1185">Reference proteome</keyword>
<dbReference type="EMBL" id="AMRJ01000008">
    <property type="protein sequence ID" value="EKF74795.1"/>
    <property type="molecule type" value="Genomic_DNA"/>
</dbReference>
<gene>
    <name evidence="1" type="ORF">A11A3_07223</name>
</gene>
<evidence type="ECO:0000313" key="1">
    <source>
        <dbReference type="EMBL" id="EKF74795.1"/>
    </source>
</evidence>
<dbReference type="OrthoDB" id="5949373at2"/>
<organism evidence="1 2">
    <name type="scientific">Alcanivorax hongdengensis A-11-3</name>
    <dbReference type="NCBI Taxonomy" id="1177179"/>
    <lineage>
        <taxon>Bacteria</taxon>
        <taxon>Pseudomonadati</taxon>
        <taxon>Pseudomonadota</taxon>
        <taxon>Gammaproteobacteria</taxon>
        <taxon>Oceanospirillales</taxon>
        <taxon>Alcanivoracaceae</taxon>
        <taxon>Alcanivorax</taxon>
    </lineage>
</organism>
<reference evidence="1 2" key="1">
    <citation type="journal article" date="2012" name="J. Bacteriol.">
        <title>Genome Sequence of the Alkane-Degrading Bacterium Alcanivorax hongdengensis Type Strain A-11-3.</title>
        <authorList>
            <person name="Lai Q."/>
            <person name="Shao Z."/>
        </authorList>
    </citation>
    <scope>NUCLEOTIDE SEQUENCE [LARGE SCALE GENOMIC DNA]</scope>
    <source>
        <strain evidence="1 2">A-11-3</strain>
    </source>
</reference>
<dbReference type="PATRIC" id="fig|1177179.3.peg.1451"/>
<dbReference type="eggNOG" id="ENOG5031BY6">
    <property type="taxonomic scope" value="Bacteria"/>
</dbReference>